<dbReference type="Pfam" id="PF02321">
    <property type="entry name" value="OEP"/>
    <property type="match status" value="2"/>
</dbReference>
<evidence type="ECO:0000313" key="11">
    <source>
        <dbReference type="Proteomes" id="UP000077857"/>
    </source>
</evidence>
<evidence type="ECO:0000313" key="10">
    <source>
        <dbReference type="EMBL" id="OAI19380.1"/>
    </source>
</evidence>
<comment type="caution">
    <text evidence="10">The sequence shown here is derived from an EMBL/GenBank/DDBJ whole genome shotgun (WGS) entry which is preliminary data.</text>
</comment>
<organism evidence="10 11">
    <name type="scientific">Methylomonas koyamae</name>
    <dbReference type="NCBI Taxonomy" id="702114"/>
    <lineage>
        <taxon>Bacteria</taxon>
        <taxon>Pseudomonadati</taxon>
        <taxon>Pseudomonadota</taxon>
        <taxon>Gammaproteobacteria</taxon>
        <taxon>Methylococcales</taxon>
        <taxon>Methylococcaceae</taxon>
        <taxon>Methylomonas</taxon>
    </lineage>
</organism>
<dbReference type="GO" id="GO:0015562">
    <property type="term" value="F:efflux transmembrane transporter activity"/>
    <property type="evidence" value="ECO:0007669"/>
    <property type="project" value="InterPro"/>
</dbReference>
<dbReference type="RefSeq" id="WP_064039570.1">
    <property type="nucleotide sequence ID" value="NZ_LUUJ01000049.1"/>
</dbReference>
<gene>
    <name evidence="10" type="ORF">A1507_07415</name>
</gene>
<sequence>MKSAWSFALVLAVSGVGQAVADDLLTVYQQALGGDPKLKAAGLKLNIGTSQKEQSFGEFLPQVTATGNWSHNDQTISGGAREVNTTYPGKRYYISVNQSLVDLAKFWNWRRAKETENVYIEEQLEAENALIDDVVERYFDLLQAEDQLNLLRGETEALAMQHEQIKRQFAKQLVKITDLYEVEARLDQLQASQIEAETVLVKARENLREMTNNLPQDLARLREDIEYRPLEGNLEDWIAVAKSENPLLRAQLSAIEAASDDVAMQRARHLPVVDLQFNYFNSDTGYQSSRTPQTEVQTAAINVSVPIFSGGVISEKTNEAQHRLELAKNENESKIRGLVKEISDAFLTSNASVRRIAASAKALESAKKSREAKEKGFKFGLETVGDVLDAQQAEFRAKRDLALGRYSYVKSRMRFLHAVGVISPQNLQEVNEWLYQPQSTSQN</sequence>
<evidence type="ECO:0000256" key="7">
    <source>
        <dbReference type="ARBA" id="ARBA00023237"/>
    </source>
</evidence>
<keyword evidence="4" id="KW-1134">Transmembrane beta strand</keyword>
<dbReference type="GO" id="GO:0009279">
    <property type="term" value="C:cell outer membrane"/>
    <property type="evidence" value="ECO:0007669"/>
    <property type="project" value="UniProtKB-SubCell"/>
</dbReference>
<evidence type="ECO:0000256" key="1">
    <source>
        <dbReference type="ARBA" id="ARBA00004442"/>
    </source>
</evidence>
<reference evidence="10 11" key="1">
    <citation type="submission" date="2016-03" db="EMBL/GenBank/DDBJ databases">
        <authorList>
            <person name="Ploux O."/>
        </authorList>
    </citation>
    <scope>NUCLEOTIDE SEQUENCE [LARGE SCALE GENOMIC DNA]</scope>
    <source>
        <strain evidence="10 11">R-45378</strain>
    </source>
</reference>
<name>A0A177NQP6_9GAMM</name>
<evidence type="ECO:0000256" key="4">
    <source>
        <dbReference type="ARBA" id="ARBA00022452"/>
    </source>
</evidence>
<dbReference type="InterPro" id="IPR003423">
    <property type="entry name" value="OMP_efflux"/>
</dbReference>
<keyword evidence="7" id="KW-0998">Cell outer membrane</keyword>
<dbReference type="InterPro" id="IPR051906">
    <property type="entry name" value="TolC-like"/>
</dbReference>
<dbReference type="EMBL" id="LUUJ01000049">
    <property type="protein sequence ID" value="OAI19380.1"/>
    <property type="molecule type" value="Genomic_DNA"/>
</dbReference>
<dbReference type="PANTHER" id="PTHR30026">
    <property type="entry name" value="OUTER MEMBRANE PROTEIN TOLC"/>
    <property type="match status" value="1"/>
</dbReference>
<evidence type="ECO:0000256" key="9">
    <source>
        <dbReference type="SAM" id="SignalP"/>
    </source>
</evidence>
<keyword evidence="3" id="KW-0813">Transport</keyword>
<evidence type="ECO:0000256" key="2">
    <source>
        <dbReference type="ARBA" id="ARBA00007613"/>
    </source>
</evidence>
<dbReference type="GO" id="GO:0015288">
    <property type="term" value="F:porin activity"/>
    <property type="evidence" value="ECO:0007669"/>
    <property type="project" value="TreeGrafter"/>
</dbReference>
<dbReference type="PANTHER" id="PTHR30026:SF20">
    <property type="entry name" value="OUTER MEMBRANE PROTEIN TOLC"/>
    <property type="match status" value="1"/>
</dbReference>
<dbReference type="Proteomes" id="UP000077857">
    <property type="component" value="Unassembled WGS sequence"/>
</dbReference>
<evidence type="ECO:0000256" key="5">
    <source>
        <dbReference type="ARBA" id="ARBA00022692"/>
    </source>
</evidence>
<dbReference type="GO" id="GO:1990281">
    <property type="term" value="C:efflux pump complex"/>
    <property type="evidence" value="ECO:0007669"/>
    <property type="project" value="TreeGrafter"/>
</dbReference>
<comment type="subcellular location">
    <subcellularLocation>
        <location evidence="1">Cell outer membrane</location>
    </subcellularLocation>
</comment>
<dbReference type="InterPro" id="IPR010130">
    <property type="entry name" value="T1SS_OMP_TolC"/>
</dbReference>
<keyword evidence="9" id="KW-0732">Signal</keyword>
<feature type="chain" id="PRO_5008069426" evidence="9">
    <location>
        <begin position="22"/>
        <end position="443"/>
    </location>
</feature>
<evidence type="ECO:0000256" key="8">
    <source>
        <dbReference type="SAM" id="Coils"/>
    </source>
</evidence>
<comment type="similarity">
    <text evidence="2">Belongs to the outer membrane factor (OMF) (TC 1.B.17) family.</text>
</comment>
<evidence type="ECO:0000256" key="3">
    <source>
        <dbReference type="ARBA" id="ARBA00022448"/>
    </source>
</evidence>
<dbReference type="SUPFAM" id="SSF56954">
    <property type="entry name" value="Outer membrane efflux proteins (OEP)"/>
    <property type="match status" value="1"/>
</dbReference>
<protein>
    <submittedName>
        <fullName evidence="10">Type I secretion protein TolC</fullName>
    </submittedName>
</protein>
<keyword evidence="6" id="KW-0472">Membrane</keyword>
<dbReference type="OrthoDB" id="9813458at2"/>
<dbReference type="NCBIfam" id="TIGR01844">
    <property type="entry name" value="type_I_sec_TolC"/>
    <property type="match status" value="1"/>
</dbReference>
<accession>A0A177NQP6</accession>
<evidence type="ECO:0000256" key="6">
    <source>
        <dbReference type="ARBA" id="ARBA00023136"/>
    </source>
</evidence>
<proteinExistence type="inferred from homology"/>
<keyword evidence="5" id="KW-0812">Transmembrane</keyword>
<feature type="signal peptide" evidence="9">
    <location>
        <begin position="1"/>
        <end position="21"/>
    </location>
</feature>
<dbReference type="Gene3D" id="1.20.1600.10">
    <property type="entry name" value="Outer membrane efflux proteins (OEP)"/>
    <property type="match status" value="1"/>
</dbReference>
<dbReference type="AlphaFoldDB" id="A0A177NQP6"/>
<keyword evidence="8" id="KW-0175">Coiled coil</keyword>
<feature type="coiled-coil region" evidence="8">
    <location>
        <begin position="186"/>
        <end position="213"/>
    </location>
</feature>